<organism evidence="1 2">
    <name type="scientific">Ricinus communis</name>
    <name type="common">Castor bean</name>
    <dbReference type="NCBI Taxonomy" id="3988"/>
    <lineage>
        <taxon>Eukaryota</taxon>
        <taxon>Viridiplantae</taxon>
        <taxon>Streptophyta</taxon>
        <taxon>Embryophyta</taxon>
        <taxon>Tracheophyta</taxon>
        <taxon>Spermatophyta</taxon>
        <taxon>Magnoliopsida</taxon>
        <taxon>eudicotyledons</taxon>
        <taxon>Gunneridae</taxon>
        <taxon>Pentapetalae</taxon>
        <taxon>rosids</taxon>
        <taxon>fabids</taxon>
        <taxon>Malpighiales</taxon>
        <taxon>Euphorbiaceae</taxon>
        <taxon>Acalyphoideae</taxon>
        <taxon>Acalypheae</taxon>
        <taxon>Ricinus</taxon>
    </lineage>
</organism>
<protein>
    <recommendedName>
        <fullName evidence="3">Endonuclease/exonuclease/phosphatase domain-containing protein</fullName>
    </recommendedName>
</protein>
<dbReference type="InParanoid" id="B9RXB0"/>
<reference evidence="2" key="1">
    <citation type="journal article" date="2010" name="Nat. Biotechnol.">
        <title>Draft genome sequence of the oilseed species Ricinus communis.</title>
        <authorList>
            <person name="Chan A.P."/>
            <person name="Crabtree J."/>
            <person name="Zhao Q."/>
            <person name="Lorenzi H."/>
            <person name="Orvis J."/>
            <person name="Puiu D."/>
            <person name="Melake-Berhan A."/>
            <person name="Jones K.M."/>
            <person name="Redman J."/>
            <person name="Chen G."/>
            <person name="Cahoon E.B."/>
            <person name="Gedil M."/>
            <person name="Stanke M."/>
            <person name="Haas B.J."/>
            <person name="Wortman J.R."/>
            <person name="Fraser-Liggett C.M."/>
            <person name="Ravel J."/>
            <person name="Rabinowicz P.D."/>
        </authorList>
    </citation>
    <scope>NUCLEOTIDE SEQUENCE [LARGE SCALE GENOMIC DNA]</scope>
    <source>
        <strain evidence="2">cv. Hale</strain>
    </source>
</reference>
<dbReference type="Proteomes" id="UP000008311">
    <property type="component" value="Unassembled WGS sequence"/>
</dbReference>
<sequence length="327" mass="37659">MVYFFFYGDPRRSVRFMYFFEVTSLKPCNNDPWLVIGDFNAIDTNKDKIRGKDVPPAQLFTLVFNLLGKINVRERTASCRGLIEPMATLASIYFFQMLDCVIWAWWDQIIDPSYCLPLVNLEICSIQGTVNDSEIINCVNHVLFDEMNMALLQEVWVEEVREAMFSMGLAKAPDLDGFPAWNLLVNPVSLLAKMVKNLYFPGCSFWEANIGYRPSWGWRSLAAARNDLKLGASKLIGNDGWWDLPELSLFYHHFGKECHYNVPSRLYKLARQMDLKIIKGGIYTVKFGHFAIKSHSNQARNLNSPSAFRPSKAFWKSIWKVDLPPKL</sequence>
<evidence type="ECO:0000313" key="2">
    <source>
        <dbReference type="Proteomes" id="UP000008311"/>
    </source>
</evidence>
<name>B9RXB0_RICCO</name>
<evidence type="ECO:0000313" key="1">
    <source>
        <dbReference type="EMBL" id="EEF44015.1"/>
    </source>
</evidence>
<proteinExistence type="predicted"/>
<accession>B9RXB0</accession>
<keyword evidence="2" id="KW-1185">Reference proteome</keyword>
<dbReference type="AlphaFoldDB" id="B9RXB0"/>
<evidence type="ECO:0008006" key="3">
    <source>
        <dbReference type="Google" id="ProtNLM"/>
    </source>
</evidence>
<dbReference type="EMBL" id="EQ973827">
    <property type="protein sequence ID" value="EEF44015.1"/>
    <property type="molecule type" value="Genomic_DNA"/>
</dbReference>
<gene>
    <name evidence="1" type="ORF">RCOM_1743670</name>
</gene>